<feature type="transmembrane region" description="Helical" evidence="1">
    <location>
        <begin position="122"/>
        <end position="140"/>
    </location>
</feature>
<protein>
    <submittedName>
        <fullName evidence="2">Uncharacterized protein</fullName>
    </submittedName>
</protein>
<keyword evidence="1" id="KW-1133">Transmembrane helix</keyword>
<feature type="transmembrane region" description="Helical" evidence="1">
    <location>
        <begin position="253"/>
        <end position="281"/>
    </location>
</feature>
<dbReference type="Proteomes" id="UP001500037">
    <property type="component" value="Unassembled WGS sequence"/>
</dbReference>
<reference evidence="3" key="1">
    <citation type="journal article" date="2019" name="Int. J. Syst. Evol. Microbiol.">
        <title>The Global Catalogue of Microorganisms (GCM) 10K type strain sequencing project: providing services to taxonomists for standard genome sequencing and annotation.</title>
        <authorList>
            <consortium name="The Broad Institute Genomics Platform"/>
            <consortium name="The Broad Institute Genome Sequencing Center for Infectious Disease"/>
            <person name="Wu L."/>
            <person name="Ma J."/>
        </authorList>
    </citation>
    <scope>NUCLEOTIDE SEQUENCE [LARGE SCALE GENOMIC DNA]</scope>
    <source>
        <strain evidence="3">JCM 13004</strain>
    </source>
</reference>
<name>A0ABP4GDM5_9ACTN</name>
<evidence type="ECO:0000256" key="1">
    <source>
        <dbReference type="SAM" id="Phobius"/>
    </source>
</evidence>
<dbReference type="EMBL" id="BAAALF010000005">
    <property type="protein sequence ID" value="GAA1218409.1"/>
    <property type="molecule type" value="Genomic_DNA"/>
</dbReference>
<dbReference type="RefSeq" id="WP_344438589.1">
    <property type="nucleotide sequence ID" value="NZ_BAAALF010000005.1"/>
</dbReference>
<accession>A0ABP4GDM5</accession>
<organism evidence="2 3">
    <name type="scientific">Kitasatospora nipponensis</name>
    <dbReference type="NCBI Taxonomy" id="258049"/>
    <lineage>
        <taxon>Bacteria</taxon>
        <taxon>Bacillati</taxon>
        <taxon>Actinomycetota</taxon>
        <taxon>Actinomycetes</taxon>
        <taxon>Kitasatosporales</taxon>
        <taxon>Streptomycetaceae</taxon>
        <taxon>Kitasatospora</taxon>
    </lineage>
</organism>
<sequence>MVPSGSPLGRVLPKAGPNSRLLRFATGRVIRLSGSTRAGLVLVGCTVMGLSWFLPWYSVLYWLKDQQGFHTAMGSNHYSTTEVIGPEAAAHGNNFVVERDYSGSTLVTSARQLRELALSEQYYKYILILGVVALVAVWAHGEKRRDNRFFRAVARIADISEGLGVIAAVAYVVDKTANLTSLHTVESAATAQLVQDLGSQGGGSSAIAFVSAGFSTGFIAVTVGLVIAGFGVLAGERSDDEGDSRGPSSRAAVAWFAVGRLLANLLLLVGLVYIAASLLVFI</sequence>
<evidence type="ECO:0000313" key="3">
    <source>
        <dbReference type="Proteomes" id="UP001500037"/>
    </source>
</evidence>
<keyword evidence="1" id="KW-0472">Membrane</keyword>
<keyword evidence="1" id="KW-0812">Transmembrane</keyword>
<feature type="transmembrane region" description="Helical" evidence="1">
    <location>
        <begin position="152"/>
        <end position="173"/>
    </location>
</feature>
<keyword evidence="3" id="KW-1185">Reference proteome</keyword>
<feature type="transmembrane region" description="Helical" evidence="1">
    <location>
        <begin position="38"/>
        <end position="63"/>
    </location>
</feature>
<proteinExistence type="predicted"/>
<gene>
    <name evidence="2" type="ORF">GCM10009665_05390</name>
</gene>
<evidence type="ECO:0000313" key="2">
    <source>
        <dbReference type="EMBL" id="GAA1218409.1"/>
    </source>
</evidence>
<comment type="caution">
    <text evidence="2">The sequence shown here is derived from an EMBL/GenBank/DDBJ whole genome shotgun (WGS) entry which is preliminary data.</text>
</comment>
<feature type="transmembrane region" description="Helical" evidence="1">
    <location>
        <begin position="206"/>
        <end position="233"/>
    </location>
</feature>